<reference evidence="1" key="1">
    <citation type="journal article" date="2015" name="Front. Microbiol.">
        <title>Combining genomic sequencing methods to explore viral diversity and reveal potential virus-host interactions.</title>
        <authorList>
            <person name="Chow C.E."/>
            <person name="Winget D.M."/>
            <person name="White R.A.III."/>
            <person name="Hallam S.J."/>
            <person name="Suttle C.A."/>
        </authorList>
    </citation>
    <scope>NUCLEOTIDE SEQUENCE</scope>
    <source>
        <strain evidence="1">Oxic3_4</strain>
    </source>
</reference>
<evidence type="ECO:0000313" key="1">
    <source>
        <dbReference type="EMBL" id="AKH48888.1"/>
    </source>
</evidence>
<dbReference type="EMBL" id="KR029610">
    <property type="protein sequence ID" value="AKH48888.1"/>
    <property type="molecule type" value="Genomic_DNA"/>
</dbReference>
<reference evidence="1" key="2">
    <citation type="submission" date="2015-03" db="EMBL/GenBank/DDBJ databases">
        <authorList>
            <person name="Chow C.-E.T."/>
            <person name="Winget D.M."/>
            <person name="White R.A.III."/>
            <person name="Hallam S.J."/>
            <person name="Suttle C.A."/>
        </authorList>
    </citation>
    <scope>NUCLEOTIDE SEQUENCE</scope>
    <source>
        <strain evidence="1">Oxic3_4</strain>
    </source>
</reference>
<organism evidence="1">
    <name type="scientific">uncultured marine virus</name>
    <dbReference type="NCBI Taxonomy" id="186617"/>
    <lineage>
        <taxon>Viruses</taxon>
        <taxon>environmental samples</taxon>
    </lineage>
</organism>
<accession>A0A0F7LBI4</accession>
<protein>
    <submittedName>
        <fullName evidence="1">Uncharacterized protein</fullName>
    </submittedName>
</protein>
<sequence length="76" mass="8854">MSRYLASFSSSPERKFIDHRPPFDLFSNWVRSCKFQGACRPPWHSGMMWSTSYLTPVSLYRDCAVLKYSLTNKVSP</sequence>
<name>A0A0F7LBI4_9VIRU</name>
<proteinExistence type="predicted"/>